<keyword evidence="2" id="KW-1185">Reference proteome</keyword>
<accession>A0A2G4EY07</accession>
<organism evidence="1 2">
    <name type="scientific">Tychonema bourrellyi FEM_GT703</name>
    <dbReference type="NCBI Taxonomy" id="2040638"/>
    <lineage>
        <taxon>Bacteria</taxon>
        <taxon>Bacillati</taxon>
        <taxon>Cyanobacteriota</taxon>
        <taxon>Cyanophyceae</taxon>
        <taxon>Oscillatoriophycideae</taxon>
        <taxon>Oscillatoriales</taxon>
        <taxon>Microcoleaceae</taxon>
        <taxon>Tychonema</taxon>
    </lineage>
</organism>
<evidence type="ECO:0000313" key="1">
    <source>
        <dbReference type="EMBL" id="PHX54047.1"/>
    </source>
</evidence>
<comment type="caution">
    <text evidence="1">The sequence shown here is derived from an EMBL/GenBank/DDBJ whole genome shotgun (WGS) entry which is preliminary data.</text>
</comment>
<name>A0A2G4EY07_9CYAN</name>
<proteinExistence type="predicted"/>
<reference evidence="1" key="1">
    <citation type="submission" date="2017-10" db="EMBL/GenBank/DDBJ databases">
        <title>Draft genome sequence of the planktic cyanobacteria Tychonema bourrellyi isolated from alpine lentic freshwater.</title>
        <authorList>
            <person name="Tett A."/>
            <person name="Armanini F."/>
            <person name="Asnicar F."/>
            <person name="Boscaini A."/>
            <person name="Pasolli E."/>
            <person name="Zolfo M."/>
            <person name="Donati C."/>
            <person name="Salmaso N."/>
            <person name="Segata N."/>
        </authorList>
    </citation>
    <scope>NUCLEOTIDE SEQUENCE</scope>
    <source>
        <strain evidence="1">FEM_GT703</strain>
    </source>
</reference>
<dbReference type="RefSeq" id="WP_096831372.1">
    <property type="nucleotide sequence ID" value="NZ_NXIB02000129.1"/>
</dbReference>
<gene>
    <name evidence="1" type="ORF">CP500_018180</name>
</gene>
<protein>
    <submittedName>
        <fullName evidence="1">Uncharacterized protein</fullName>
    </submittedName>
</protein>
<dbReference type="AlphaFoldDB" id="A0A2G4EY07"/>
<dbReference type="OrthoDB" id="582462at2"/>
<evidence type="ECO:0000313" key="2">
    <source>
        <dbReference type="Proteomes" id="UP000226442"/>
    </source>
</evidence>
<sequence length="131" mass="14809">MNDISNASATILDFLTLLEVEQAKKETSELFNAAIWQDLNQLNLKLNTINKPNKIALAILDWCEKYPEIYLALKTVSKVRCDIVGDDDIDIPLPAPDGDAEIIRNRDRIQKVIQENQQPPNQDLPSNPEPD</sequence>
<dbReference type="EMBL" id="NXIB02000129">
    <property type="protein sequence ID" value="PHX54047.1"/>
    <property type="molecule type" value="Genomic_DNA"/>
</dbReference>
<dbReference type="Proteomes" id="UP000226442">
    <property type="component" value="Unassembled WGS sequence"/>
</dbReference>